<sequence length="933" mass="105922">MTDKPLYYWVLKKNRLRQLIIFSVILLSIALQVLPLELQKRIVNIAIKTGDIGLLITYSILFFIAFILFGLLKFTVNMMEARLGQAILYEIRCQLHAHILKLPLNFFRTHPPGTVINALSGELSEVGHFIGGALTVPVTIILTLLAFGSYMIYLDPLLATISLSIYPIEIILIPYLQKKYNRNNQQRISTLRELNDKINESISGIHEIQSNAVFERVEKKFETIAASLRQTINQLFLIKFTIKMINNMFQNTGPLLLFVIGGYLAVHGNFSLGALIAFLSAYEKVYDPWKELIGFYQSWQDASVRYRRVMDTFKIQPEFETMPSTGDIVFLSGRIESRQLSYSVKNGIDLIRNISFSVKPGEHLAIVGFSGSGKSTLAMLIGQLYRYHRGEILMDTYPLKQLSKMDISCNIGYVAQYPYIFDSTIRENILMGSLPECRSGLLKTGAGLKNLDGSENLQKIVENVGFIDDLIKIALENQLPENAGDTHAWTMNDTSPDNPEDQLPEDLFDDLKRKIVSLRIPLRERLDPLLHNRIELFDVEKFLSHTPIYGNLVFSDALPDDLAPEKIAGNIKFKSFLKLHDLYEEILSLGHQIIRQSIVVLKNLADDPYFFKATPIPTEDMPKYEALLEKYPACRLNAMTDDEHTELLALALTYIPAQHKIAVVSAPFQKKIIKFRKAFLKEFINLDYHSCTRAMEILTSSVSGNKRDKPSDQKDRAKVRYITSSDLKNKHGEPEKDQEKIKTTKIVKREKSIKTQITDNSIETMLPVYCPETYIPSRSVMENLLFGSVMTAYASAWPRIKTTVMELLHDNESIYKDLIDSALDYQTGSQGSRLSGGQKQKIALARALVKEPSMLILDEATASLDNQSQQKIQSYITSQLKGRTTVISVIHRLDLLPDYDTILVLKDGKVMEQGSYDELINRKGAFYELVHGQ</sequence>
<evidence type="ECO:0000256" key="7">
    <source>
        <dbReference type="SAM" id="Phobius"/>
    </source>
</evidence>
<dbReference type="InterPro" id="IPR027417">
    <property type="entry name" value="P-loop_NTPase"/>
</dbReference>
<feature type="transmembrane region" description="Helical" evidence="7">
    <location>
        <begin position="129"/>
        <end position="151"/>
    </location>
</feature>
<evidence type="ECO:0000256" key="4">
    <source>
        <dbReference type="ARBA" id="ARBA00022840"/>
    </source>
</evidence>
<keyword evidence="3" id="KW-0547">Nucleotide-binding</keyword>
<dbReference type="Pfam" id="PF00005">
    <property type="entry name" value="ABC_tran"/>
    <property type="match status" value="2"/>
</dbReference>
<feature type="transmembrane region" description="Helical" evidence="7">
    <location>
        <begin position="16"/>
        <end position="34"/>
    </location>
</feature>
<dbReference type="InterPro" id="IPR017871">
    <property type="entry name" value="ABC_transporter-like_CS"/>
</dbReference>
<dbReference type="PROSITE" id="PS50893">
    <property type="entry name" value="ABC_TRANSPORTER_2"/>
    <property type="match status" value="1"/>
</dbReference>
<feature type="transmembrane region" description="Helical" evidence="7">
    <location>
        <begin position="157"/>
        <end position="176"/>
    </location>
</feature>
<dbReference type="SMART" id="SM00382">
    <property type="entry name" value="AAA"/>
    <property type="match status" value="1"/>
</dbReference>
<feature type="transmembrane region" description="Helical" evidence="7">
    <location>
        <begin position="54"/>
        <end position="72"/>
    </location>
</feature>
<dbReference type="GO" id="GO:0005524">
    <property type="term" value="F:ATP binding"/>
    <property type="evidence" value="ECO:0007669"/>
    <property type="project" value="UniProtKB-KW"/>
</dbReference>
<dbReference type="InterPro" id="IPR039421">
    <property type="entry name" value="Type_1_exporter"/>
</dbReference>
<dbReference type="InterPro" id="IPR036640">
    <property type="entry name" value="ABC1_TM_sf"/>
</dbReference>
<name>A0A1W1HGA1_9BACT</name>
<keyword evidence="6 7" id="KW-0472">Membrane</keyword>
<accession>A0A1W1HGA1</accession>
<keyword evidence="5 7" id="KW-1133">Transmembrane helix</keyword>
<dbReference type="SUPFAM" id="SSF90123">
    <property type="entry name" value="ABC transporter transmembrane region"/>
    <property type="match status" value="1"/>
</dbReference>
<evidence type="ECO:0000256" key="2">
    <source>
        <dbReference type="ARBA" id="ARBA00022692"/>
    </source>
</evidence>
<dbReference type="GO" id="GO:0034040">
    <property type="term" value="F:ATPase-coupled lipid transmembrane transporter activity"/>
    <property type="evidence" value="ECO:0007669"/>
    <property type="project" value="TreeGrafter"/>
</dbReference>
<proteinExistence type="predicted"/>
<gene>
    <name evidence="10" type="primary">comA</name>
    <name evidence="10" type="ORF">MTBBW1_310014</name>
</gene>
<evidence type="ECO:0000259" key="9">
    <source>
        <dbReference type="PROSITE" id="PS50929"/>
    </source>
</evidence>
<evidence type="ECO:0000256" key="1">
    <source>
        <dbReference type="ARBA" id="ARBA00004651"/>
    </source>
</evidence>
<dbReference type="GO" id="GO:0140359">
    <property type="term" value="F:ABC-type transporter activity"/>
    <property type="evidence" value="ECO:0007669"/>
    <property type="project" value="InterPro"/>
</dbReference>
<dbReference type="EMBL" id="FWEV01000235">
    <property type="protein sequence ID" value="SLM31412.1"/>
    <property type="molecule type" value="Genomic_DNA"/>
</dbReference>
<dbReference type="Proteomes" id="UP000191931">
    <property type="component" value="Unassembled WGS sequence"/>
</dbReference>
<dbReference type="PROSITE" id="PS00211">
    <property type="entry name" value="ABC_TRANSPORTER_1"/>
    <property type="match status" value="1"/>
</dbReference>
<protein>
    <submittedName>
        <fullName evidence="10">ComA</fullName>
    </submittedName>
</protein>
<evidence type="ECO:0000256" key="6">
    <source>
        <dbReference type="ARBA" id="ARBA00023136"/>
    </source>
</evidence>
<dbReference type="Gene3D" id="1.20.1560.10">
    <property type="entry name" value="ABC transporter type 1, transmembrane domain"/>
    <property type="match status" value="1"/>
</dbReference>
<dbReference type="InterPro" id="IPR011527">
    <property type="entry name" value="ABC1_TM_dom"/>
</dbReference>
<keyword evidence="4" id="KW-0067">ATP-binding</keyword>
<comment type="subcellular location">
    <subcellularLocation>
        <location evidence="1">Cell membrane</location>
        <topology evidence="1">Multi-pass membrane protein</topology>
    </subcellularLocation>
</comment>
<dbReference type="OrthoDB" id="9772049at2"/>
<evidence type="ECO:0000256" key="3">
    <source>
        <dbReference type="ARBA" id="ARBA00022741"/>
    </source>
</evidence>
<dbReference type="PROSITE" id="PS50929">
    <property type="entry name" value="ABC_TM1F"/>
    <property type="match status" value="1"/>
</dbReference>
<dbReference type="GO" id="GO:0005886">
    <property type="term" value="C:plasma membrane"/>
    <property type="evidence" value="ECO:0007669"/>
    <property type="project" value="UniProtKB-SubCell"/>
</dbReference>
<dbReference type="PANTHER" id="PTHR24221">
    <property type="entry name" value="ATP-BINDING CASSETTE SUB-FAMILY B"/>
    <property type="match status" value="1"/>
</dbReference>
<evidence type="ECO:0000313" key="11">
    <source>
        <dbReference type="Proteomes" id="UP000191931"/>
    </source>
</evidence>
<dbReference type="InterPro" id="IPR003439">
    <property type="entry name" value="ABC_transporter-like_ATP-bd"/>
</dbReference>
<dbReference type="RefSeq" id="WP_080800160.1">
    <property type="nucleotide sequence ID" value="NZ_LT828541.1"/>
</dbReference>
<dbReference type="GO" id="GO:0016887">
    <property type="term" value="F:ATP hydrolysis activity"/>
    <property type="evidence" value="ECO:0007669"/>
    <property type="project" value="InterPro"/>
</dbReference>
<organism evidence="10 11">
    <name type="scientific">Desulfamplus magnetovallimortis</name>
    <dbReference type="NCBI Taxonomy" id="1246637"/>
    <lineage>
        <taxon>Bacteria</taxon>
        <taxon>Pseudomonadati</taxon>
        <taxon>Thermodesulfobacteriota</taxon>
        <taxon>Desulfobacteria</taxon>
        <taxon>Desulfobacterales</taxon>
        <taxon>Desulfobacteraceae</taxon>
        <taxon>Desulfamplus</taxon>
    </lineage>
</organism>
<dbReference type="SUPFAM" id="SSF52540">
    <property type="entry name" value="P-loop containing nucleoside triphosphate hydrolases"/>
    <property type="match status" value="1"/>
</dbReference>
<dbReference type="AlphaFoldDB" id="A0A1W1HGA1"/>
<dbReference type="CDD" id="cd07346">
    <property type="entry name" value="ABC_6TM_exporters"/>
    <property type="match status" value="1"/>
</dbReference>
<dbReference type="Gene3D" id="3.40.50.300">
    <property type="entry name" value="P-loop containing nucleotide triphosphate hydrolases"/>
    <property type="match status" value="2"/>
</dbReference>
<feature type="domain" description="ABC transmembrane type-1" evidence="9">
    <location>
        <begin position="19"/>
        <end position="301"/>
    </location>
</feature>
<feature type="domain" description="ABC transporter" evidence="8">
    <location>
        <begin position="335"/>
        <end position="932"/>
    </location>
</feature>
<evidence type="ECO:0000259" key="8">
    <source>
        <dbReference type="PROSITE" id="PS50893"/>
    </source>
</evidence>
<feature type="transmembrane region" description="Helical" evidence="7">
    <location>
        <begin position="255"/>
        <end position="282"/>
    </location>
</feature>
<reference evidence="10 11" key="1">
    <citation type="submission" date="2017-03" db="EMBL/GenBank/DDBJ databases">
        <authorList>
            <person name="Afonso C.L."/>
            <person name="Miller P.J."/>
            <person name="Scott M.A."/>
            <person name="Spackman E."/>
            <person name="Goraichik I."/>
            <person name="Dimitrov K.M."/>
            <person name="Suarez D.L."/>
            <person name="Swayne D.E."/>
        </authorList>
    </citation>
    <scope>NUCLEOTIDE SEQUENCE [LARGE SCALE GENOMIC DNA]</scope>
    <source>
        <strain evidence="10">PRJEB14757</strain>
    </source>
</reference>
<dbReference type="STRING" id="1246637.MTBBW1_310014"/>
<dbReference type="PANTHER" id="PTHR24221:SF654">
    <property type="entry name" value="ATP-BINDING CASSETTE SUB-FAMILY B MEMBER 6"/>
    <property type="match status" value="1"/>
</dbReference>
<dbReference type="InterPro" id="IPR003593">
    <property type="entry name" value="AAA+_ATPase"/>
</dbReference>
<keyword evidence="2 7" id="KW-0812">Transmembrane</keyword>
<evidence type="ECO:0000313" key="10">
    <source>
        <dbReference type="EMBL" id="SLM31412.1"/>
    </source>
</evidence>
<evidence type="ECO:0000256" key="5">
    <source>
        <dbReference type="ARBA" id="ARBA00022989"/>
    </source>
</evidence>
<dbReference type="Pfam" id="PF00664">
    <property type="entry name" value="ABC_membrane"/>
    <property type="match status" value="1"/>
</dbReference>
<keyword evidence="11" id="KW-1185">Reference proteome</keyword>